<dbReference type="EMBL" id="DYVK01000107">
    <property type="protein sequence ID" value="HJG16575.1"/>
    <property type="molecule type" value="Genomic_DNA"/>
</dbReference>
<dbReference type="AlphaFoldDB" id="A0A921IF41"/>
<evidence type="ECO:0000313" key="1">
    <source>
        <dbReference type="EMBL" id="HJG16575.1"/>
    </source>
</evidence>
<dbReference type="Proteomes" id="UP000759256">
    <property type="component" value="Unassembled WGS sequence"/>
</dbReference>
<reference evidence="1" key="2">
    <citation type="submission" date="2021-09" db="EMBL/GenBank/DDBJ databases">
        <authorList>
            <person name="Gilroy R."/>
        </authorList>
    </citation>
    <scope>NUCLEOTIDE SEQUENCE</scope>
    <source>
        <strain evidence="1">CHK189-29639</strain>
    </source>
</reference>
<comment type="caution">
    <text evidence="1">The sequence shown here is derived from an EMBL/GenBank/DDBJ whole genome shotgun (WGS) entry which is preliminary data.</text>
</comment>
<evidence type="ECO:0000313" key="2">
    <source>
        <dbReference type="Proteomes" id="UP000759256"/>
    </source>
</evidence>
<gene>
    <name evidence="1" type="ORF">K8V06_10695</name>
</gene>
<sequence>METVKARKQGNAVAITIAKKFNVNPGETYLISKQENGTIILVPKVPDIFENVEPNEYFDADTDNLVRDVQLRGAELSD</sequence>
<name>A0A921IF41_9LACO</name>
<dbReference type="RefSeq" id="WP_162615586.1">
    <property type="nucleotide sequence ID" value="NZ_CP089851.1"/>
</dbReference>
<organism evidence="1 2">
    <name type="scientific">Ligilactobacillus salivarius</name>
    <dbReference type="NCBI Taxonomy" id="1624"/>
    <lineage>
        <taxon>Bacteria</taxon>
        <taxon>Bacillati</taxon>
        <taxon>Bacillota</taxon>
        <taxon>Bacilli</taxon>
        <taxon>Lactobacillales</taxon>
        <taxon>Lactobacillaceae</taxon>
        <taxon>Ligilactobacillus</taxon>
    </lineage>
</organism>
<proteinExistence type="predicted"/>
<dbReference type="NCBIfam" id="NF047400">
    <property type="entry name" value="MazE_PemI_antitoxin"/>
    <property type="match status" value="1"/>
</dbReference>
<reference evidence="1" key="1">
    <citation type="journal article" date="2021" name="PeerJ">
        <title>Extensive microbial diversity within the chicken gut microbiome revealed by metagenomics and culture.</title>
        <authorList>
            <person name="Gilroy R."/>
            <person name="Ravi A."/>
            <person name="Getino M."/>
            <person name="Pursley I."/>
            <person name="Horton D.L."/>
            <person name="Alikhan N.F."/>
            <person name="Baker D."/>
            <person name="Gharbi K."/>
            <person name="Hall N."/>
            <person name="Watson M."/>
            <person name="Adriaenssens E.M."/>
            <person name="Foster-Nyarko E."/>
            <person name="Jarju S."/>
            <person name="Secka A."/>
            <person name="Antonio M."/>
            <person name="Oren A."/>
            <person name="Chaudhuri R.R."/>
            <person name="La Ragione R."/>
            <person name="Hildebrand F."/>
            <person name="Pallen M.J."/>
        </authorList>
    </citation>
    <scope>NUCLEOTIDE SEQUENCE</scope>
    <source>
        <strain evidence="1">CHK189-29639</strain>
    </source>
</reference>
<accession>A0A921IF41</accession>
<protein>
    <submittedName>
        <fullName evidence="1">AbrB family transcriptional regulator</fullName>
    </submittedName>
</protein>